<dbReference type="EMBL" id="LAZR01004280">
    <property type="protein sequence ID" value="KKN10065.1"/>
    <property type="molecule type" value="Genomic_DNA"/>
</dbReference>
<dbReference type="AlphaFoldDB" id="A0A0F9MRT0"/>
<accession>A0A0F9MRT0</accession>
<reference evidence="1" key="1">
    <citation type="journal article" date="2015" name="Nature">
        <title>Complex archaea that bridge the gap between prokaryotes and eukaryotes.</title>
        <authorList>
            <person name="Spang A."/>
            <person name="Saw J.H."/>
            <person name="Jorgensen S.L."/>
            <person name="Zaremba-Niedzwiedzka K."/>
            <person name="Martijn J."/>
            <person name="Lind A.E."/>
            <person name="van Eijk R."/>
            <person name="Schleper C."/>
            <person name="Guy L."/>
            <person name="Ettema T.J."/>
        </authorList>
    </citation>
    <scope>NUCLEOTIDE SEQUENCE</scope>
</reference>
<name>A0A0F9MRT0_9ZZZZ</name>
<organism evidence="1">
    <name type="scientific">marine sediment metagenome</name>
    <dbReference type="NCBI Taxonomy" id="412755"/>
    <lineage>
        <taxon>unclassified sequences</taxon>
        <taxon>metagenomes</taxon>
        <taxon>ecological metagenomes</taxon>
    </lineage>
</organism>
<gene>
    <name evidence="1" type="ORF">LCGC14_1040290</name>
</gene>
<sequence>METIYLIGAEEVTRAASTMRQASETFGHSASHLGESMRQLVARIDECSQSVNRLVDVAESLLQKLEEKDDAASL</sequence>
<comment type="caution">
    <text evidence="1">The sequence shown here is derived from an EMBL/GenBank/DDBJ whole genome shotgun (WGS) entry which is preliminary data.</text>
</comment>
<protein>
    <submittedName>
        <fullName evidence="1">Uncharacterized protein</fullName>
    </submittedName>
</protein>
<evidence type="ECO:0000313" key="1">
    <source>
        <dbReference type="EMBL" id="KKN10065.1"/>
    </source>
</evidence>
<proteinExistence type="predicted"/>